<dbReference type="InterPro" id="IPR011257">
    <property type="entry name" value="DNA_glycosylase"/>
</dbReference>
<dbReference type="PANTHER" id="PTHR10359">
    <property type="entry name" value="A/G-SPECIFIC ADENINE GLYCOSYLASE/ENDONUCLEASE III"/>
    <property type="match status" value="1"/>
</dbReference>
<evidence type="ECO:0000256" key="3">
    <source>
        <dbReference type="ARBA" id="ARBA00023004"/>
    </source>
</evidence>
<dbReference type="PANTHER" id="PTHR10359:SF19">
    <property type="entry name" value="DNA REPAIR GLYCOSYLASE MJ1434-RELATED"/>
    <property type="match status" value="1"/>
</dbReference>
<dbReference type="Gene3D" id="1.10.1670.10">
    <property type="entry name" value="Helix-hairpin-Helix base-excision DNA repair enzymes (C-terminal)"/>
    <property type="match status" value="1"/>
</dbReference>
<reference evidence="6" key="1">
    <citation type="submission" date="2020-10" db="EMBL/GenBank/DDBJ databases">
        <authorList>
            <person name="Hahn C.J."/>
            <person name="Laso-Perez R."/>
            <person name="Vulcano F."/>
            <person name="Vaziourakis K.-M."/>
            <person name="Stokke R."/>
            <person name="Steen I.H."/>
            <person name="Teske A."/>
            <person name="Boetius A."/>
            <person name="Liebeke M."/>
            <person name="Amann R."/>
            <person name="Knittel K."/>
        </authorList>
    </citation>
    <scope>NUCLEOTIDE SEQUENCE</scope>
    <source>
        <strain evidence="6">Gfbio:e3339647-f889-4370-9287-4fb5cb688e4c:AG393N10_GoMArc1</strain>
    </source>
</reference>
<proteinExistence type="predicted"/>
<dbReference type="GO" id="GO:0051539">
    <property type="term" value="F:4 iron, 4 sulfur cluster binding"/>
    <property type="evidence" value="ECO:0007669"/>
    <property type="project" value="UniProtKB-KW"/>
</dbReference>
<dbReference type="Gene3D" id="1.10.340.30">
    <property type="entry name" value="Hypothetical protein, domain 2"/>
    <property type="match status" value="1"/>
</dbReference>
<dbReference type="AlphaFoldDB" id="A0A811T880"/>
<keyword evidence="6" id="KW-0456">Lyase</keyword>
<keyword evidence="6" id="KW-0540">Nuclease</keyword>
<dbReference type="InterPro" id="IPR003265">
    <property type="entry name" value="HhH-GPD_domain"/>
</dbReference>
<dbReference type="SUPFAM" id="SSF48150">
    <property type="entry name" value="DNA-glycosylase"/>
    <property type="match status" value="1"/>
</dbReference>
<protein>
    <submittedName>
        <fullName evidence="6">Endonuclease III</fullName>
        <ecNumber evidence="6">4.2.99.18</ecNumber>
    </submittedName>
</protein>
<dbReference type="Pfam" id="PF00730">
    <property type="entry name" value="HhH-GPD"/>
    <property type="match status" value="1"/>
</dbReference>
<keyword evidence="3" id="KW-0408">Iron</keyword>
<dbReference type="CDD" id="cd00056">
    <property type="entry name" value="ENDO3c"/>
    <property type="match status" value="1"/>
</dbReference>
<sequence length="207" mass="23930">MMDLYKKLFLKFGNQNWWPADTPFEVAVGAILTQQTKWESVERAIANLKQAGLLHPHVLAAADQETIKEQIRCTGFYHQKSERLLIIAKYFTENNNDISKKPLKELQRELLELKGVGRETADSILLYAADKPCFVIDAYTRQVCKCIGIEGSYQQLQQHFEQHIPADVELYKNYHALIVVYAKEYCNKKRCDECIINSTDRIGRIDC</sequence>
<keyword evidence="1" id="KW-0004">4Fe-4S</keyword>
<keyword evidence="6" id="KW-0378">Hydrolase</keyword>
<dbReference type="InterPro" id="IPR023170">
    <property type="entry name" value="HhH_base_excis_C"/>
</dbReference>
<evidence type="ECO:0000256" key="2">
    <source>
        <dbReference type="ARBA" id="ARBA00022723"/>
    </source>
</evidence>
<dbReference type="GO" id="GO:0140078">
    <property type="term" value="F:class I DNA-(apurinic or apyrimidinic site) endonuclease activity"/>
    <property type="evidence" value="ECO:0007669"/>
    <property type="project" value="UniProtKB-EC"/>
</dbReference>
<dbReference type="SMART" id="SM00478">
    <property type="entry name" value="ENDO3c"/>
    <property type="match status" value="1"/>
</dbReference>
<evidence type="ECO:0000259" key="5">
    <source>
        <dbReference type="SMART" id="SM00478"/>
    </source>
</evidence>
<name>A0A811T880_9EURY</name>
<evidence type="ECO:0000313" key="7">
    <source>
        <dbReference type="Proteomes" id="UP000637195"/>
    </source>
</evidence>
<dbReference type="GO" id="GO:0006284">
    <property type="term" value="P:base-excision repair"/>
    <property type="evidence" value="ECO:0007669"/>
    <property type="project" value="InterPro"/>
</dbReference>
<comment type="caution">
    <text evidence="6">The sequence shown here is derived from an EMBL/GenBank/DDBJ whole genome shotgun (WGS) entry which is preliminary data.</text>
</comment>
<accession>A0A811T880</accession>
<dbReference type="GO" id="GO:0046872">
    <property type="term" value="F:metal ion binding"/>
    <property type="evidence" value="ECO:0007669"/>
    <property type="project" value="UniProtKB-KW"/>
</dbReference>
<dbReference type="EC" id="4.2.99.18" evidence="6"/>
<keyword evidence="4" id="KW-0411">Iron-sulfur</keyword>
<feature type="domain" description="HhH-GPD" evidence="5">
    <location>
        <begin position="32"/>
        <end position="184"/>
    </location>
</feature>
<evidence type="ECO:0000256" key="4">
    <source>
        <dbReference type="ARBA" id="ARBA00023014"/>
    </source>
</evidence>
<keyword evidence="2" id="KW-0479">Metal-binding</keyword>
<organism evidence="6 7">
    <name type="scientific">Candidatus Argoarchaeum ethanivorans</name>
    <dbReference type="NCBI Taxonomy" id="2608793"/>
    <lineage>
        <taxon>Archaea</taxon>
        <taxon>Methanobacteriati</taxon>
        <taxon>Methanobacteriota</taxon>
        <taxon>Stenosarchaea group</taxon>
        <taxon>Methanomicrobia</taxon>
        <taxon>Methanosarcinales</taxon>
        <taxon>Methanosarcinales incertae sedis</taxon>
        <taxon>GOM Arc I cluster</taxon>
        <taxon>Candidatus Argoarchaeum</taxon>
    </lineage>
</organism>
<dbReference type="Proteomes" id="UP000637195">
    <property type="component" value="Unassembled WGS sequence"/>
</dbReference>
<evidence type="ECO:0000256" key="1">
    <source>
        <dbReference type="ARBA" id="ARBA00022485"/>
    </source>
</evidence>
<keyword evidence="6" id="KW-0255">Endonuclease</keyword>
<gene>
    <name evidence="6" type="primary">nth_1</name>
    <name evidence="6" type="ORF">ANIMEMIM_00069</name>
</gene>
<dbReference type="EMBL" id="CAJHIM010000002">
    <property type="protein sequence ID" value="CAD6491025.1"/>
    <property type="molecule type" value="Genomic_DNA"/>
</dbReference>
<evidence type="ECO:0000313" key="6">
    <source>
        <dbReference type="EMBL" id="CAD6491025.1"/>
    </source>
</evidence>
<dbReference type="PIRSF" id="PIRSF001435">
    <property type="entry name" value="Nth"/>
    <property type="match status" value="1"/>
</dbReference>